<dbReference type="GeneID" id="59053049"/>
<dbReference type="EMBL" id="CCYD01000349">
    <property type="protein sequence ID" value="CEG39088.1"/>
    <property type="molecule type" value="Genomic_DNA"/>
</dbReference>
<proteinExistence type="predicted"/>
<protein>
    <submittedName>
        <fullName evidence="1">Uncharacterized protein</fullName>
    </submittedName>
</protein>
<organism evidence="1 2">
    <name type="scientific">Plasmopara halstedii</name>
    <name type="common">Downy mildew of sunflower</name>
    <dbReference type="NCBI Taxonomy" id="4781"/>
    <lineage>
        <taxon>Eukaryota</taxon>
        <taxon>Sar</taxon>
        <taxon>Stramenopiles</taxon>
        <taxon>Oomycota</taxon>
        <taxon>Peronosporomycetes</taxon>
        <taxon>Peronosporales</taxon>
        <taxon>Peronosporaceae</taxon>
        <taxon>Plasmopara</taxon>
    </lineage>
</organism>
<dbReference type="RefSeq" id="XP_036263097.1">
    <property type="nucleotide sequence ID" value="XM_036407389.1"/>
</dbReference>
<evidence type="ECO:0000313" key="1">
    <source>
        <dbReference type="EMBL" id="CEG39088.1"/>
    </source>
</evidence>
<keyword evidence="2" id="KW-1185">Reference proteome</keyword>
<dbReference type="AlphaFoldDB" id="A0A0P1ADW4"/>
<reference evidence="2" key="1">
    <citation type="submission" date="2014-09" db="EMBL/GenBank/DDBJ databases">
        <authorList>
            <person name="Sharma Rahul"/>
            <person name="Thines Marco"/>
        </authorList>
    </citation>
    <scope>NUCLEOTIDE SEQUENCE [LARGE SCALE GENOMIC DNA]</scope>
</reference>
<name>A0A0P1ADW4_PLAHL</name>
<evidence type="ECO:0000313" key="2">
    <source>
        <dbReference type="Proteomes" id="UP000054928"/>
    </source>
</evidence>
<accession>A0A0P1ADW4</accession>
<sequence length="129" mass="14670">MSLEQKILNSVPMLSFSPCMETNSLSLDFKLSRMAELMNIYASPTHVVLEHFIRNECLQMSDHCFQPSATNCATPSRPTKRQCILSVPCYQARYVSIANFILAENAVLFRLVRRNRRQALDTLVSTSPN</sequence>
<dbReference type="Proteomes" id="UP000054928">
    <property type="component" value="Unassembled WGS sequence"/>
</dbReference>